<keyword evidence="2" id="KW-0472">Membrane</keyword>
<feature type="transmembrane region" description="Helical" evidence="2">
    <location>
        <begin position="218"/>
        <end position="249"/>
    </location>
</feature>
<dbReference type="PANTHER" id="PTHR34379:SF3">
    <property type="entry name" value="PROTEIN, PUTATIVE-RELATED"/>
    <property type="match status" value="1"/>
</dbReference>
<name>A0A1S3CFR9_CUCME</name>
<evidence type="ECO:0000256" key="1">
    <source>
        <dbReference type="SAM" id="MobiDB-lite"/>
    </source>
</evidence>
<dbReference type="InParanoid" id="A0A1S3CFR9"/>
<dbReference type="RefSeq" id="XP_008461362.2">
    <property type="nucleotide sequence ID" value="XM_008463140.3"/>
</dbReference>
<feature type="compositionally biased region" description="Polar residues" evidence="1">
    <location>
        <begin position="194"/>
        <end position="209"/>
    </location>
</feature>
<dbReference type="InterPro" id="IPR040411">
    <property type="entry name" value="At5g23160-like"/>
</dbReference>
<dbReference type="Proteomes" id="UP001652600">
    <property type="component" value="Chromosome 1"/>
</dbReference>
<feature type="region of interest" description="Disordered" evidence="1">
    <location>
        <begin position="159"/>
        <end position="209"/>
    </location>
</feature>
<keyword evidence="3" id="KW-1185">Reference proteome</keyword>
<reference evidence="3" key="1">
    <citation type="submission" date="2025-05" db="UniProtKB">
        <authorList>
            <consortium name="RefSeq"/>
        </authorList>
    </citation>
    <scope>NUCLEOTIDE SEQUENCE [LARGE SCALE GENOMIC DNA]</scope>
</reference>
<reference evidence="4" key="2">
    <citation type="submission" date="2025-08" db="UniProtKB">
        <authorList>
            <consortium name="RefSeq"/>
        </authorList>
    </citation>
    <scope>IDENTIFICATION</scope>
    <source>
        <tissue evidence="4">Stem</tissue>
    </source>
</reference>
<gene>
    <name evidence="4" type="primary">LOC103499966</name>
</gene>
<dbReference type="PANTHER" id="PTHR34379">
    <property type="entry name" value="OS07G0553800 PROTEIN"/>
    <property type="match status" value="1"/>
</dbReference>
<dbReference type="GeneID" id="103499966"/>
<dbReference type="Gramene" id="MELO3C023593.2.1">
    <property type="protein sequence ID" value="MELO3C023593.2.1"/>
    <property type="gene ID" value="MELO3C023593.2"/>
</dbReference>
<dbReference type="KEGG" id="cmo:103499966"/>
<sequence length="291" mass="32652">MAKSSNSKSKPHFFLCCFGFSDKLRRFKPPKSPAGHRKRPFSWFRNSKPPTPVHSSFPSHTNPSVTNSDRLSSVSIAPTATSKSSNEDLAVAVPVATKRTGQEVIIGPHEVKNDIVAEKTIHESCEHSNLPNKFIDQSQSRFSLTKKLESFRLVRFTQTASPKKNPKSTNLQRPTISHSLSFPPPKPAPLNKVSEPSRSKQFGSMSANRKSSQRYRSAVAMSVLMMTLAMMVLWGRICAILCTATWIFVVTSLRSIVEEYDRIDFVESDSYSEGFKKKLVVLKGFMCRNHK</sequence>
<feature type="compositionally biased region" description="Polar residues" evidence="1">
    <location>
        <begin position="53"/>
        <end position="84"/>
    </location>
</feature>
<protein>
    <submittedName>
        <fullName evidence="4">Uncharacterized protein At5g23160</fullName>
    </submittedName>
</protein>
<evidence type="ECO:0000313" key="4">
    <source>
        <dbReference type="RefSeq" id="XP_008461362.2"/>
    </source>
</evidence>
<evidence type="ECO:0000313" key="3">
    <source>
        <dbReference type="Proteomes" id="UP001652600"/>
    </source>
</evidence>
<feature type="region of interest" description="Disordered" evidence="1">
    <location>
        <begin position="28"/>
        <end position="86"/>
    </location>
</feature>
<dbReference type="AlphaFoldDB" id="A0A1S3CFR9"/>
<proteinExistence type="predicted"/>
<accession>A0A1S3CFR9</accession>
<keyword evidence="2" id="KW-0812">Transmembrane</keyword>
<dbReference type="eggNOG" id="ENOG502S53K">
    <property type="taxonomic scope" value="Eukaryota"/>
</dbReference>
<feature type="compositionally biased region" description="Basic residues" evidence="1">
    <location>
        <begin position="28"/>
        <end position="40"/>
    </location>
</feature>
<organism evidence="3 4">
    <name type="scientific">Cucumis melo</name>
    <name type="common">Muskmelon</name>
    <dbReference type="NCBI Taxonomy" id="3656"/>
    <lineage>
        <taxon>Eukaryota</taxon>
        <taxon>Viridiplantae</taxon>
        <taxon>Streptophyta</taxon>
        <taxon>Embryophyta</taxon>
        <taxon>Tracheophyta</taxon>
        <taxon>Spermatophyta</taxon>
        <taxon>Magnoliopsida</taxon>
        <taxon>eudicotyledons</taxon>
        <taxon>Gunneridae</taxon>
        <taxon>Pentapetalae</taxon>
        <taxon>rosids</taxon>
        <taxon>fabids</taxon>
        <taxon>Cucurbitales</taxon>
        <taxon>Cucurbitaceae</taxon>
        <taxon>Benincaseae</taxon>
        <taxon>Cucumis</taxon>
    </lineage>
</organism>
<keyword evidence="2" id="KW-1133">Transmembrane helix</keyword>
<evidence type="ECO:0000256" key="2">
    <source>
        <dbReference type="SAM" id="Phobius"/>
    </source>
</evidence>
<feature type="compositionally biased region" description="Polar residues" evidence="1">
    <location>
        <begin position="159"/>
        <end position="180"/>
    </location>
</feature>